<dbReference type="AlphaFoldDB" id="A0A8E2FDI9"/>
<protein>
    <recommendedName>
        <fullName evidence="3">Apple domain-containing protein</fullName>
    </recommendedName>
</protein>
<feature type="chain" id="PRO_5034839199" description="Apple domain-containing protein" evidence="2">
    <location>
        <begin position="19"/>
        <end position="811"/>
    </location>
</feature>
<evidence type="ECO:0000256" key="2">
    <source>
        <dbReference type="SAM" id="SignalP"/>
    </source>
</evidence>
<dbReference type="OrthoDB" id="271448at2759"/>
<dbReference type="PANTHER" id="PTHR36578">
    <property type="entry name" value="CHROMOSOME 15, WHOLE GENOME SHOTGUN SEQUENCE"/>
    <property type="match status" value="1"/>
</dbReference>
<evidence type="ECO:0000313" key="5">
    <source>
        <dbReference type="Proteomes" id="UP000250140"/>
    </source>
</evidence>
<keyword evidence="2" id="KW-0732">Signal</keyword>
<feature type="region of interest" description="Disordered" evidence="1">
    <location>
        <begin position="631"/>
        <end position="662"/>
    </location>
</feature>
<keyword evidence="5" id="KW-1185">Reference proteome</keyword>
<accession>A0A8E2FDI9</accession>
<gene>
    <name evidence="4" type="ORF">AOQ84DRAFT_329828</name>
</gene>
<dbReference type="EMBL" id="KV748480">
    <property type="protein sequence ID" value="OCL15162.1"/>
    <property type="molecule type" value="Genomic_DNA"/>
</dbReference>
<evidence type="ECO:0000256" key="1">
    <source>
        <dbReference type="SAM" id="MobiDB-lite"/>
    </source>
</evidence>
<reference evidence="4 5" key="1">
    <citation type="journal article" date="2016" name="Nat. Commun.">
        <title>Ectomycorrhizal ecology is imprinted in the genome of the dominant symbiotic fungus Cenococcum geophilum.</title>
        <authorList>
            <consortium name="DOE Joint Genome Institute"/>
            <person name="Peter M."/>
            <person name="Kohler A."/>
            <person name="Ohm R.A."/>
            <person name="Kuo A."/>
            <person name="Krutzmann J."/>
            <person name="Morin E."/>
            <person name="Arend M."/>
            <person name="Barry K.W."/>
            <person name="Binder M."/>
            <person name="Choi C."/>
            <person name="Clum A."/>
            <person name="Copeland A."/>
            <person name="Grisel N."/>
            <person name="Haridas S."/>
            <person name="Kipfer T."/>
            <person name="LaButti K."/>
            <person name="Lindquist E."/>
            <person name="Lipzen A."/>
            <person name="Maire R."/>
            <person name="Meier B."/>
            <person name="Mihaltcheva S."/>
            <person name="Molinier V."/>
            <person name="Murat C."/>
            <person name="Poggeler S."/>
            <person name="Quandt C.A."/>
            <person name="Sperisen C."/>
            <person name="Tritt A."/>
            <person name="Tisserant E."/>
            <person name="Crous P.W."/>
            <person name="Henrissat B."/>
            <person name="Nehls U."/>
            <person name="Egli S."/>
            <person name="Spatafora J.W."/>
            <person name="Grigoriev I.V."/>
            <person name="Martin F.M."/>
        </authorList>
    </citation>
    <scope>NUCLEOTIDE SEQUENCE [LARGE SCALE GENOMIC DNA]</scope>
    <source>
        <strain evidence="4 5">CBS 207.34</strain>
    </source>
</reference>
<organism evidence="4 5">
    <name type="scientific">Glonium stellatum</name>
    <dbReference type="NCBI Taxonomy" id="574774"/>
    <lineage>
        <taxon>Eukaryota</taxon>
        <taxon>Fungi</taxon>
        <taxon>Dikarya</taxon>
        <taxon>Ascomycota</taxon>
        <taxon>Pezizomycotina</taxon>
        <taxon>Dothideomycetes</taxon>
        <taxon>Pleosporomycetidae</taxon>
        <taxon>Gloniales</taxon>
        <taxon>Gloniaceae</taxon>
        <taxon>Glonium</taxon>
    </lineage>
</organism>
<dbReference type="PANTHER" id="PTHR36578:SF2">
    <property type="entry name" value="PA14 DOMAIN-CONTAINING PROTEIN"/>
    <property type="match status" value="1"/>
</dbReference>
<feature type="domain" description="Apple" evidence="3">
    <location>
        <begin position="691"/>
        <end position="764"/>
    </location>
</feature>
<dbReference type="InterPro" id="IPR003609">
    <property type="entry name" value="Pan_app"/>
</dbReference>
<sequence length="811" mass="83071">MHYINFIALFGALSLIHASPQDIDFELADETPDPTYTIDDSVTAQTVTYNPVAVAASIVADISSGDLPMHAKLVKRTNGTCASKPPGAGPVPTPDTALNFASDPDFAAAASAAPTPSGYTNTFTNLNASNNAYGYMGFTTLSSYDSNACTAKCNVITGCMAINIFFERDATLDVGPACPNPPSTTNIKCVFWGGPVSASNANNYGYTDNQFQVLIAGSNGYVNNTVAPVTGYTGPDCLGNAAINAPLDCNGTVNTYLGVKIFTTGPFDPSLCAAACSATSAYNLRHPPATSSPQTCQFYNTYLLLLNGTNQGQYCAMYTRAWDASYATNYGQYRGYDHYTVEYSVSYFNTTNFGQACQASSTSSSVLSSSYPSSSSFSGLVTSTLSSSSELSASASTWVSSTTTSLDSTFSGSSGASTVDSTSTISSTTTVDSTSTVSSHSTVDSTSSTPSAALSSTTLAPSSSIASTTASSSSSVDTGSSTETPYTSSSMSPSSSWSSTADSSSSSSLPISSTYSESSSVASSMTSSTSSFWSSTSSLDSTASWSSSITQPTNTNTSNLPSSTLSSTAYSDNSSSVVSILSSSLLSLSWTSTSSASAYSFASALSSISSTGSSSTSTPAAAKSSSTTRCTTSASSTKATSSSGITSKPTTTSCPSTLTTKTSTSTIKTSTSSTCTCAASATARAKPTGSCGLSGYSWLRSPVSTYAGARSCPTREICAWKCLQDDDCSSISYSASSQTCMLYGSATGGWVWPLGDFVSYDAGCFDYDCSNGGCGTYKQTGKLLPFLGQCGSDSQCACGRCLTFGKVGFCL</sequence>
<evidence type="ECO:0000313" key="4">
    <source>
        <dbReference type="EMBL" id="OCL15162.1"/>
    </source>
</evidence>
<proteinExistence type="predicted"/>
<name>A0A8E2FDI9_9PEZI</name>
<feature type="region of interest" description="Disordered" evidence="1">
    <location>
        <begin position="404"/>
        <end position="509"/>
    </location>
</feature>
<dbReference type="Proteomes" id="UP000250140">
    <property type="component" value="Unassembled WGS sequence"/>
</dbReference>
<evidence type="ECO:0000259" key="3">
    <source>
        <dbReference type="PROSITE" id="PS50948"/>
    </source>
</evidence>
<dbReference type="PROSITE" id="PS50948">
    <property type="entry name" value="PAN"/>
    <property type="match status" value="1"/>
</dbReference>
<feature type="region of interest" description="Disordered" evidence="1">
    <location>
        <begin position="546"/>
        <end position="565"/>
    </location>
</feature>
<dbReference type="Pfam" id="PF00024">
    <property type="entry name" value="PAN_1"/>
    <property type="match status" value="1"/>
</dbReference>
<feature type="signal peptide" evidence="2">
    <location>
        <begin position="1"/>
        <end position="18"/>
    </location>
</feature>